<name>A0A2H1VH27_SPOFR</name>
<dbReference type="SUPFAM" id="SSF47473">
    <property type="entry name" value="EF-hand"/>
    <property type="match status" value="1"/>
</dbReference>
<proteinExistence type="predicted"/>
<dbReference type="EMBL" id="ODYU01002525">
    <property type="protein sequence ID" value="SOQ40128.1"/>
    <property type="molecule type" value="Genomic_DNA"/>
</dbReference>
<reference evidence="2" key="1">
    <citation type="submission" date="2016-07" db="EMBL/GenBank/DDBJ databases">
        <authorList>
            <person name="Bretaudeau A."/>
        </authorList>
    </citation>
    <scope>NUCLEOTIDE SEQUENCE</scope>
    <source>
        <strain evidence="2">Rice</strain>
        <tissue evidence="2">Whole body</tissue>
    </source>
</reference>
<accession>A0A2H1VH27</accession>
<dbReference type="InterPro" id="IPR011992">
    <property type="entry name" value="EF-hand-dom_pair"/>
</dbReference>
<evidence type="ECO:0000256" key="1">
    <source>
        <dbReference type="SAM" id="Coils"/>
    </source>
</evidence>
<organism evidence="2">
    <name type="scientific">Spodoptera frugiperda</name>
    <name type="common">Fall armyworm</name>
    <dbReference type="NCBI Taxonomy" id="7108"/>
    <lineage>
        <taxon>Eukaryota</taxon>
        <taxon>Metazoa</taxon>
        <taxon>Ecdysozoa</taxon>
        <taxon>Arthropoda</taxon>
        <taxon>Hexapoda</taxon>
        <taxon>Insecta</taxon>
        <taxon>Pterygota</taxon>
        <taxon>Neoptera</taxon>
        <taxon>Endopterygota</taxon>
        <taxon>Lepidoptera</taxon>
        <taxon>Glossata</taxon>
        <taxon>Ditrysia</taxon>
        <taxon>Noctuoidea</taxon>
        <taxon>Noctuidae</taxon>
        <taxon>Amphipyrinae</taxon>
        <taxon>Spodoptera</taxon>
    </lineage>
</organism>
<protein>
    <submittedName>
        <fullName evidence="2">SFRICE_006740</fullName>
    </submittedName>
</protein>
<dbReference type="AlphaFoldDB" id="A0A2H1VH27"/>
<sequence length="210" mass="23624">MDDVFRDLEKRGKADVDNLIQWMKDSKLIEASKDSEAKVKQMFKERVELEQFKEVLEKLAKEQRRTVEQLSKQLAEEGPRFLDAAITGLQAFLLCYHCAMALPKDLTEAFTNLEKEMKTDVNTLVQWLKDSKLIPDTKEEIAKATELFASVADSKKVKLEEFLAVVGQLSANLAKPLEDLAKLLVGSPPASASAYSHNCLTRNSTSFKPC</sequence>
<feature type="coiled-coil region" evidence="1">
    <location>
        <begin position="42"/>
        <end position="73"/>
    </location>
</feature>
<gene>
    <name evidence="2" type="ORF">SFRICE_006740</name>
</gene>
<evidence type="ECO:0000313" key="2">
    <source>
        <dbReference type="EMBL" id="SOQ40128.1"/>
    </source>
</evidence>
<keyword evidence="1" id="KW-0175">Coiled coil</keyword>